<gene>
    <name evidence="1" type="ORF">N5K24_27805</name>
</gene>
<dbReference type="SUPFAM" id="SSF53850">
    <property type="entry name" value="Periplasmic binding protein-like II"/>
    <property type="match status" value="1"/>
</dbReference>
<comment type="caution">
    <text evidence="1">The sequence shown here is derived from an EMBL/GenBank/DDBJ whole genome shotgun (WGS) entry which is preliminary data.</text>
</comment>
<protein>
    <submittedName>
        <fullName evidence="1">ABC transporter substrate-binding protein</fullName>
    </submittedName>
</protein>
<dbReference type="Proteomes" id="UP001161276">
    <property type="component" value="Unassembled WGS sequence"/>
</dbReference>
<dbReference type="EMBL" id="JAOCKG010000020">
    <property type="protein sequence ID" value="MDH2054238.1"/>
    <property type="molecule type" value="Genomic_DNA"/>
</dbReference>
<sequence>YVSSNIKKGLAFTNTSQYRNPKVDELFDQAATAPTDEERQRLYTEVQKILAEDVPLAWIDDTNYSTFLDSRVHGAITTGLGAVDTYADAWLAPK</sequence>
<reference evidence="1" key="1">
    <citation type="submission" date="2022-09" db="EMBL/GenBank/DDBJ databases">
        <title>Intensive care unit water sources are persistently colonized with multi-drug resistant bacteria and are the site of extensive horizontal gene transfer of antibiotic resistance genes.</title>
        <authorList>
            <person name="Diorio-Toth L."/>
        </authorList>
    </citation>
    <scope>NUCLEOTIDE SEQUENCE</scope>
    <source>
        <strain evidence="1">GD03676</strain>
    </source>
</reference>
<evidence type="ECO:0000313" key="1">
    <source>
        <dbReference type="EMBL" id="MDH2054238.1"/>
    </source>
</evidence>
<dbReference type="Gene3D" id="3.40.190.10">
    <property type="entry name" value="Periplasmic binding protein-like II"/>
    <property type="match status" value="1"/>
</dbReference>
<dbReference type="Gene3D" id="3.10.105.10">
    <property type="entry name" value="Dipeptide-binding Protein, Domain 3"/>
    <property type="match status" value="1"/>
</dbReference>
<proteinExistence type="predicted"/>
<accession>A0AA42WFD8</accession>
<dbReference type="AlphaFoldDB" id="A0AA42WFD8"/>
<organism evidence="1 2">
    <name type="scientific">Achromobacter marplatensis</name>
    <dbReference type="NCBI Taxonomy" id="470868"/>
    <lineage>
        <taxon>Bacteria</taxon>
        <taxon>Pseudomonadati</taxon>
        <taxon>Pseudomonadota</taxon>
        <taxon>Betaproteobacteria</taxon>
        <taxon>Burkholderiales</taxon>
        <taxon>Alcaligenaceae</taxon>
        <taxon>Achromobacter</taxon>
    </lineage>
</organism>
<feature type="non-terminal residue" evidence="1">
    <location>
        <position position="1"/>
    </location>
</feature>
<evidence type="ECO:0000313" key="2">
    <source>
        <dbReference type="Proteomes" id="UP001161276"/>
    </source>
</evidence>
<name>A0AA42WFD8_9BURK</name>